<sequence length="927" mass="102823">MSLTGRKLALSAEDDNLTTEQGMSNDKYSISDVQSYDQMVASEEQTKINLTSGTRHTRNLLLEHNQNMTKHLLPVELGNNDENLETRLSSLNVDVKSMKPKAPSIQMILRNSRHFQTTRTTSGGIFDEDNRSCLKTNGNKACYKPANGKSENLQDRLTFDDDDRMTENDRGSYHGNHGEPMTSSSILPPRAMVANSSSEGRLSNMYLSSNVTHPSSPVQSPREKGLFVLPSVKCDDELREMERNGKVQVEMKPGEISPERVGEQTLHQPISCSNKGIQHFHSVASSSRHSLSPTDEDIDDERVQAFLNLCGSLSHGAKSSMNLAKQICLKQLQDNSHHGDPFVCQVLGPSVEDSTIIDGLCLRCEVDQIPLVSSLRCNSLRAVLINGDLTPGFKHPGFKGPMEVKLVTDSLSQSARDSHSSWLDNIKQILQELKVSMILVKGHVDTQLCDYCLANDILVVSSVPFSALEYLSAVTNTHINVYFTCITQHDICDNLHIDCWEAGWHSVVRKLQTQQTAFIKITGINSPASFCHFTVVICGPSNPHVEEQRVKFWSSYHKLRDLLKMRYVCLGGAITELKVLRKLEEHKGKAPVSKLPPISPPPSPGSEPSHWVSRKVSRKVLEETRVLEAFQEGLEEFIIWLVSNQGNLSKFDIKTAIRNFVSASYLDTEAVIETLFSSRQDKNWTPDKVVKTTVEINSTLLTSQNSLTDIAPTSTSGFQEIEEQEAKTGCHKAKARTQSMPLSTDGFSRTDGVSLSVPNCNICAGRTESSSSVDHYMKTDTSSLLSETDRASRSDCKAVHQTNDTTHSINAGPDVQTSRDQSLISLDDQKSAHQASIHHSLPQDHFSSVLVRPGKTNCEKQTGFVTDRLSGSSMNIHKPGIVLDSVTSKTEAWENAWSLLKVIMSMDWILTTGLQKSQLQTHRNVLL</sequence>
<feature type="region of interest" description="Disordered" evidence="1">
    <location>
        <begin position="590"/>
        <end position="611"/>
    </location>
</feature>
<dbReference type="OrthoDB" id="10037098at2759"/>
<dbReference type="EMBL" id="MRZV01000417">
    <property type="protein sequence ID" value="PIK50521.1"/>
    <property type="molecule type" value="Genomic_DNA"/>
</dbReference>
<dbReference type="Gene3D" id="3.50.7.10">
    <property type="entry name" value="GroEL"/>
    <property type="match status" value="1"/>
</dbReference>
<dbReference type="InterPro" id="IPR042984">
    <property type="entry name" value="BBS12"/>
</dbReference>
<dbReference type="AlphaFoldDB" id="A0A2G8KR84"/>
<dbReference type="GO" id="GO:0051131">
    <property type="term" value="P:chaperone-mediated protein complex assembly"/>
    <property type="evidence" value="ECO:0007669"/>
    <property type="project" value="InterPro"/>
</dbReference>
<dbReference type="SUPFAM" id="SSF52029">
    <property type="entry name" value="GroEL apical domain-like"/>
    <property type="match status" value="1"/>
</dbReference>
<keyword evidence="3" id="KW-1185">Reference proteome</keyword>
<accession>A0A2G8KR84</accession>
<dbReference type="InterPro" id="IPR027413">
    <property type="entry name" value="GROEL-like_equatorial_sf"/>
</dbReference>
<gene>
    <name evidence="2" type="ORF">BSL78_12585</name>
</gene>
<dbReference type="Gene3D" id="3.30.260.10">
    <property type="entry name" value="TCP-1-like chaperonin intermediate domain"/>
    <property type="match status" value="1"/>
</dbReference>
<dbReference type="STRING" id="307972.A0A2G8KR84"/>
<dbReference type="GO" id="GO:0005524">
    <property type="term" value="F:ATP binding"/>
    <property type="evidence" value="ECO:0007669"/>
    <property type="project" value="InterPro"/>
</dbReference>
<name>A0A2G8KR84_STIJA</name>
<feature type="region of interest" description="Disordered" evidence="1">
    <location>
        <begin position="160"/>
        <end position="188"/>
    </location>
</feature>
<protein>
    <submittedName>
        <fullName evidence="2">Uncharacterized protein</fullName>
    </submittedName>
</protein>
<feature type="compositionally biased region" description="Basic and acidic residues" evidence="1">
    <location>
        <begin position="160"/>
        <end position="172"/>
    </location>
</feature>
<proteinExistence type="predicted"/>
<feature type="compositionally biased region" description="Basic and acidic residues" evidence="1">
    <location>
        <begin position="787"/>
        <end position="798"/>
    </location>
</feature>
<dbReference type="Pfam" id="PF00118">
    <property type="entry name" value="Cpn60_TCP1"/>
    <property type="match status" value="1"/>
</dbReference>
<comment type="caution">
    <text evidence="2">The sequence shown here is derived from an EMBL/GenBank/DDBJ whole genome shotgun (WGS) entry which is preliminary data.</text>
</comment>
<evidence type="ECO:0000313" key="2">
    <source>
        <dbReference type="EMBL" id="PIK50521.1"/>
    </source>
</evidence>
<reference evidence="2 3" key="1">
    <citation type="journal article" date="2017" name="PLoS Biol.">
        <title>The sea cucumber genome provides insights into morphological evolution and visceral regeneration.</title>
        <authorList>
            <person name="Zhang X."/>
            <person name="Sun L."/>
            <person name="Yuan J."/>
            <person name="Sun Y."/>
            <person name="Gao Y."/>
            <person name="Zhang L."/>
            <person name="Li S."/>
            <person name="Dai H."/>
            <person name="Hamel J.F."/>
            <person name="Liu C."/>
            <person name="Yu Y."/>
            <person name="Liu S."/>
            <person name="Lin W."/>
            <person name="Guo K."/>
            <person name="Jin S."/>
            <person name="Xu P."/>
            <person name="Storey K.B."/>
            <person name="Huan P."/>
            <person name="Zhang T."/>
            <person name="Zhou Y."/>
            <person name="Zhang J."/>
            <person name="Lin C."/>
            <person name="Li X."/>
            <person name="Xing L."/>
            <person name="Huo D."/>
            <person name="Sun M."/>
            <person name="Wang L."/>
            <person name="Mercier A."/>
            <person name="Li F."/>
            <person name="Yang H."/>
            <person name="Xiang J."/>
        </authorList>
    </citation>
    <scope>NUCLEOTIDE SEQUENCE [LARGE SCALE GENOMIC DNA]</scope>
    <source>
        <strain evidence="2">Shaxun</strain>
        <tissue evidence="2">Muscle</tissue>
    </source>
</reference>
<feature type="compositionally biased region" description="Polar residues" evidence="1">
    <location>
        <begin position="800"/>
        <end position="822"/>
    </location>
</feature>
<dbReference type="Proteomes" id="UP000230750">
    <property type="component" value="Unassembled WGS sequence"/>
</dbReference>
<dbReference type="GO" id="GO:0045494">
    <property type="term" value="P:photoreceptor cell maintenance"/>
    <property type="evidence" value="ECO:0007669"/>
    <property type="project" value="TreeGrafter"/>
</dbReference>
<dbReference type="InterPro" id="IPR002423">
    <property type="entry name" value="Cpn60/GroEL/TCP-1"/>
</dbReference>
<evidence type="ECO:0000256" key="1">
    <source>
        <dbReference type="SAM" id="MobiDB-lite"/>
    </source>
</evidence>
<dbReference type="PANTHER" id="PTHR46883">
    <property type="entry name" value="BARDET-BIEDL SYNDROME 12 PROTEIN"/>
    <property type="match status" value="1"/>
</dbReference>
<feature type="region of interest" description="Disordered" evidence="1">
    <location>
        <begin position="781"/>
        <end position="822"/>
    </location>
</feature>
<dbReference type="PANTHER" id="PTHR46883:SF1">
    <property type="entry name" value="BARDET-BIEDL SYNDROME 12 PROTEIN"/>
    <property type="match status" value="1"/>
</dbReference>
<dbReference type="InterPro" id="IPR027410">
    <property type="entry name" value="TCP-1-like_intermed_sf"/>
</dbReference>
<organism evidence="2 3">
    <name type="scientific">Stichopus japonicus</name>
    <name type="common">Sea cucumber</name>
    <dbReference type="NCBI Taxonomy" id="307972"/>
    <lineage>
        <taxon>Eukaryota</taxon>
        <taxon>Metazoa</taxon>
        <taxon>Echinodermata</taxon>
        <taxon>Eleutherozoa</taxon>
        <taxon>Echinozoa</taxon>
        <taxon>Holothuroidea</taxon>
        <taxon>Aspidochirotacea</taxon>
        <taxon>Aspidochirotida</taxon>
        <taxon>Stichopodidae</taxon>
        <taxon>Apostichopus</taxon>
    </lineage>
</organism>
<evidence type="ECO:0000313" key="3">
    <source>
        <dbReference type="Proteomes" id="UP000230750"/>
    </source>
</evidence>
<dbReference type="InterPro" id="IPR027409">
    <property type="entry name" value="GroEL-like_apical_dom_sf"/>
</dbReference>
<dbReference type="Gene3D" id="1.10.560.10">
    <property type="entry name" value="GroEL-like equatorial domain"/>
    <property type="match status" value="1"/>
</dbReference>